<proteinExistence type="predicted"/>
<dbReference type="EMBL" id="CP099490">
    <property type="protein sequence ID" value="USQ76803.1"/>
    <property type="molecule type" value="Genomic_DNA"/>
</dbReference>
<dbReference type="Proteomes" id="UP001056535">
    <property type="component" value="Chromosome"/>
</dbReference>
<feature type="region of interest" description="Disordered" evidence="1">
    <location>
        <begin position="84"/>
        <end position="111"/>
    </location>
</feature>
<name>A0ABY4YKF2_9MICO</name>
<organism evidence="2 3">
    <name type="scientific">Ornithinimicrobium cryptoxanthini</name>
    <dbReference type="NCBI Taxonomy" id="2934161"/>
    <lineage>
        <taxon>Bacteria</taxon>
        <taxon>Bacillati</taxon>
        <taxon>Actinomycetota</taxon>
        <taxon>Actinomycetes</taxon>
        <taxon>Micrococcales</taxon>
        <taxon>Ornithinimicrobiaceae</taxon>
        <taxon>Ornithinimicrobium</taxon>
    </lineage>
</organism>
<protein>
    <submittedName>
        <fullName evidence="2">Uncharacterized protein</fullName>
    </submittedName>
</protein>
<keyword evidence="3" id="KW-1185">Reference proteome</keyword>
<reference evidence="2" key="1">
    <citation type="submission" date="2022-06" db="EMBL/GenBank/DDBJ databases">
        <title>Ornithinimicrobium JY.X270.</title>
        <authorList>
            <person name="Huang Y."/>
        </authorList>
    </citation>
    <scope>NUCLEOTIDE SEQUENCE</scope>
    <source>
        <strain evidence="2">JY.X270</strain>
    </source>
</reference>
<evidence type="ECO:0000256" key="1">
    <source>
        <dbReference type="SAM" id="MobiDB-lite"/>
    </source>
</evidence>
<sequence>MDLRTVTTHLVSGLLGADAVWPQEGFSENDEPLRSGFSVLVAGYGSATVGSAEVWTAAVATGGLPPELSVDLVTVCGPGMESDRIDRNLFDSSEEDLDSETLSDGPATYKL</sequence>
<evidence type="ECO:0000313" key="2">
    <source>
        <dbReference type="EMBL" id="USQ76803.1"/>
    </source>
</evidence>
<feature type="compositionally biased region" description="Acidic residues" evidence="1">
    <location>
        <begin position="92"/>
        <end position="101"/>
    </location>
</feature>
<gene>
    <name evidence="2" type="ORF">NF557_02410</name>
</gene>
<dbReference type="RefSeq" id="WP_252621506.1">
    <property type="nucleotide sequence ID" value="NZ_CP099490.1"/>
</dbReference>
<accession>A0ABY4YKF2</accession>
<evidence type="ECO:0000313" key="3">
    <source>
        <dbReference type="Proteomes" id="UP001056535"/>
    </source>
</evidence>